<evidence type="ECO:0000256" key="5">
    <source>
        <dbReference type="ARBA" id="ARBA00023027"/>
    </source>
</evidence>
<comment type="cofactor">
    <cofactor evidence="8">
        <name>Co(2+)</name>
        <dbReference type="ChEBI" id="CHEBI:48828"/>
    </cofactor>
    <cofactor evidence="8">
        <name>Zn(2+)</name>
        <dbReference type="ChEBI" id="CHEBI:29105"/>
    </cofactor>
    <text evidence="8">Binds 1 divalent metal cation per subunit. Can use either Co(2+) or Zn(2+).</text>
</comment>
<evidence type="ECO:0000256" key="3">
    <source>
        <dbReference type="ARBA" id="ARBA00022741"/>
    </source>
</evidence>
<keyword evidence="2 8" id="KW-0479">Metal-binding</keyword>
<feature type="binding site" evidence="8">
    <location>
        <position position="142"/>
    </location>
    <ligand>
        <name>NAD(+)</name>
        <dbReference type="ChEBI" id="CHEBI:57540"/>
    </ligand>
</feature>
<comment type="similarity">
    <text evidence="8">Belongs to the sugar phosphate cyclases superfamily. Dehydroquinate synthase family.</text>
</comment>
<dbReference type="EMBL" id="DRZI01000019">
    <property type="protein sequence ID" value="HHP81138.1"/>
    <property type="molecule type" value="Genomic_DNA"/>
</dbReference>
<dbReference type="Gene3D" id="3.40.50.1970">
    <property type="match status" value="1"/>
</dbReference>
<dbReference type="GO" id="GO:0003856">
    <property type="term" value="F:3-dehydroquinate synthase activity"/>
    <property type="evidence" value="ECO:0007669"/>
    <property type="project" value="UniProtKB-UniRule"/>
</dbReference>
<gene>
    <name evidence="8" type="primary">aroB</name>
    <name evidence="13" type="ORF">ENM84_00585</name>
</gene>
<sequence length="354" mass="39756">MRFIEETICCSNTKIFIGRNIAKEILRNEIDGKVLLLRQQVVDPRYIIEALEDNFYEIALPGGDQIKNIETVISIIKFLSEKGFQRKDYIIALGGGALTDIAGFIASIYMRGMRLINIPTTILGMVDAALGGKNAINFHGIKNIVGTFYQPYIVLSDLTYLETLPQKELINGLAEVIKYGIVLDHELFNYLAENKDKVLNRDIEAIENIVYRSTINKISIVKQDPYEEKNIRIVLNYGHTIGHAIESAFNFNIPHGMAVSIGMVCEAIIGKKAGITNEDTIDKIINIIKMYNLPIHTDDLNIEIDKEKLYNAITKDKKRYGDYISIPLPISIGCWTPYRIPVKNLASAVGECLG</sequence>
<dbReference type="InterPro" id="IPR030960">
    <property type="entry name" value="DHQS/DOIS_N"/>
</dbReference>
<evidence type="ECO:0000313" key="13">
    <source>
        <dbReference type="EMBL" id="HHP81138.1"/>
    </source>
</evidence>
<keyword evidence="7 8" id="KW-0170">Cobalt</keyword>
<evidence type="ECO:0000256" key="8">
    <source>
        <dbReference type="HAMAP-Rule" id="MF_00110"/>
    </source>
</evidence>
<keyword evidence="5 8" id="KW-0520">NAD</keyword>
<dbReference type="HAMAP" id="MF_00110">
    <property type="entry name" value="DHQ_synthase"/>
    <property type="match status" value="1"/>
</dbReference>
<keyword evidence="8" id="KW-0963">Cytoplasm</keyword>
<dbReference type="PANTHER" id="PTHR43622">
    <property type="entry name" value="3-DEHYDROQUINATE SYNTHASE"/>
    <property type="match status" value="1"/>
</dbReference>
<dbReference type="UniPathway" id="UPA00053">
    <property type="reaction ID" value="UER00085"/>
</dbReference>
<evidence type="ECO:0000256" key="1">
    <source>
        <dbReference type="ARBA" id="ARBA00001911"/>
    </source>
</evidence>
<dbReference type="SUPFAM" id="SSF56796">
    <property type="entry name" value="Dehydroquinate synthase-like"/>
    <property type="match status" value="1"/>
</dbReference>
<feature type="binding site" evidence="8">
    <location>
        <position position="133"/>
    </location>
    <ligand>
        <name>NAD(+)</name>
        <dbReference type="ChEBI" id="CHEBI:57540"/>
    </ligand>
</feature>
<keyword evidence="10" id="KW-0472">Membrane</keyword>
<feature type="transmembrane region" description="Helical" evidence="10">
    <location>
        <begin position="89"/>
        <end position="110"/>
    </location>
</feature>
<feature type="domain" description="3-dehydroquinate synthase N-terminal" evidence="11">
    <location>
        <begin position="58"/>
        <end position="170"/>
    </location>
</feature>
<dbReference type="GO" id="GO:0008652">
    <property type="term" value="P:amino acid biosynthetic process"/>
    <property type="evidence" value="ECO:0007669"/>
    <property type="project" value="UniProtKB-KW"/>
</dbReference>
<organism evidence="13">
    <name type="scientific">Ignisphaera aggregans</name>
    <dbReference type="NCBI Taxonomy" id="334771"/>
    <lineage>
        <taxon>Archaea</taxon>
        <taxon>Thermoproteota</taxon>
        <taxon>Thermoprotei</taxon>
        <taxon>Desulfurococcales</taxon>
        <taxon>Desulfurococcaceae</taxon>
        <taxon>Ignisphaera</taxon>
    </lineage>
</organism>
<evidence type="ECO:0000256" key="2">
    <source>
        <dbReference type="ARBA" id="ARBA00022723"/>
    </source>
</evidence>
<dbReference type="GO" id="GO:0000166">
    <property type="term" value="F:nucleotide binding"/>
    <property type="evidence" value="ECO:0007669"/>
    <property type="project" value="UniProtKB-KW"/>
</dbReference>
<evidence type="ECO:0000259" key="12">
    <source>
        <dbReference type="Pfam" id="PF24621"/>
    </source>
</evidence>
<protein>
    <recommendedName>
        <fullName evidence="8 9">3-dehydroquinate synthase</fullName>
        <shortName evidence="8">DHQS</shortName>
        <ecNumber evidence="8 9">4.2.3.4</ecNumber>
    </recommendedName>
</protein>
<dbReference type="CDD" id="cd08195">
    <property type="entry name" value="DHQS"/>
    <property type="match status" value="1"/>
</dbReference>
<dbReference type="GO" id="GO:0005737">
    <property type="term" value="C:cytoplasm"/>
    <property type="evidence" value="ECO:0007669"/>
    <property type="project" value="UniProtKB-SubCell"/>
</dbReference>
<evidence type="ECO:0000256" key="9">
    <source>
        <dbReference type="NCBIfam" id="TIGR01357"/>
    </source>
</evidence>
<comment type="caution">
    <text evidence="13">The sequence shown here is derived from an EMBL/GenBank/DDBJ whole genome shotgun (WGS) entry which is preliminary data.</text>
</comment>
<dbReference type="Gene3D" id="1.20.1090.10">
    <property type="entry name" value="Dehydroquinate synthase-like - alpha domain"/>
    <property type="match status" value="1"/>
</dbReference>
<reference evidence="13" key="1">
    <citation type="journal article" date="2020" name="mSystems">
        <title>Genome- and Community-Level Interaction Insights into Carbon Utilization and Element Cycling Functions of Hydrothermarchaeota in Hydrothermal Sediment.</title>
        <authorList>
            <person name="Zhou Z."/>
            <person name="Liu Y."/>
            <person name="Xu W."/>
            <person name="Pan J."/>
            <person name="Luo Z.H."/>
            <person name="Li M."/>
        </authorList>
    </citation>
    <scope>NUCLEOTIDE SEQUENCE [LARGE SCALE GENOMIC DNA]</scope>
    <source>
        <strain evidence="13">SpSt-1121</strain>
    </source>
</reference>
<feature type="domain" description="3-dehydroquinate synthase C-terminal" evidence="12">
    <location>
        <begin position="172"/>
        <end position="318"/>
    </location>
</feature>
<comment type="pathway">
    <text evidence="8">Metabolic intermediate biosynthesis; chorismate biosynthesis; chorismate from D-erythrose 4-phosphate and phosphoenolpyruvate: step 2/7.</text>
</comment>
<evidence type="ECO:0000256" key="6">
    <source>
        <dbReference type="ARBA" id="ARBA00023239"/>
    </source>
</evidence>
<dbReference type="InterPro" id="IPR016037">
    <property type="entry name" value="DHQ_synth_AroB"/>
</dbReference>
<keyword evidence="3 8" id="KW-0547">Nucleotide-binding</keyword>
<dbReference type="Pfam" id="PF24621">
    <property type="entry name" value="DHQS_C"/>
    <property type="match status" value="1"/>
</dbReference>
<dbReference type="GO" id="GO:0009073">
    <property type="term" value="P:aromatic amino acid family biosynthetic process"/>
    <property type="evidence" value="ECO:0007669"/>
    <property type="project" value="UniProtKB-KW"/>
</dbReference>
<comment type="cofactor">
    <cofactor evidence="1 8">
        <name>NAD(+)</name>
        <dbReference type="ChEBI" id="CHEBI:57540"/>
    </cofactor>
</comment>
<keyword evidence="10" id="KW-1133">Transmembrane helix</keyword>
<name>A0A7C5TF29_9CREN</name>
<proteinExistence type="inferred from homology"/>
<keyword evidence="10" id="KW-0812">Transmembrane</keyword>
<keyword evidence="4 8" id="KW-0862">Zinc</keyword>
<dbReference type="GO" id="GO:0009423">
    <property type="term" value="P:chorismate biosynthetic process"/>
    <property type="evidence" value="ECO:0007669"/>
    <property type="project" value="UniProtKB-UniRule"/>
</dbReference>
<dbReference type="Pfam" id="PF01761">
    <property type="entry name" value="DHQ_synthase"/>
    <property type="match status" value="1"/>
</dbReference>
<evidence type="ECO:0000256" key="10">
    <source>
        <dbReference type="SAM" id="Phobius"/>
    </source>
</evidence>
<keyword evidence="8" id="KW-0057">Aromatic amino acid biosynthesis</keyword>
<evidence type="ECO:0000256" key="4">
    <source>
        <dbReference type="ARBA" id="ARBA00022833"/>
    </source>
</evidence>
<comment type="catalytic activity">
    <reaction evidence="8">
        <text>7-phospho-2-dehydro-3-deoxy-D-arabino-heptonate = 3-dehydroquinate + phosphate</text>
        <dbReference type="Rhea" id="RHEA:21968"/>
        <dbReference type="ChEBI" id="CHEBI:32364"/>
        <dbReference type="ChEBI" id="CHEBI:43474"/>
        <dbReference type="ChEBI" id="CHEBI:58394"/>
        <dbReference type="EC" id="4.2.3.4"/>
    </reaction>
</comment>
<dbReference type="EC" id="4.2.3.4" evidence="8 9"/>
<feature type="binding site" evidence="8">
    <location>
        <position position="175"/>
    </location>
    <ligand>
        <name>Zn(2+)</name>
        <dbReference type="ChEBI" id="CHEBI:29105"/>
    </ligand>
</feature>
<keyword evidence="8" id="KW-0028">Amino-acid biosynthesis</keyword>
<dbReference type="InterPro" id="IPR056179">
    <property type="entry name" value="DHQS_C"/>
</dbReference>
<comment type="function">
    <text evidence="8">Catalyzes the conversion of 3-deoxy-D-arabino-heptulosonate 7-phosphate (DAHP) to dehydroquinate (DHQ).</text>
</comment>
<keyword evidence="6 8" id="KW-0456">Lyase</keyword>
<feature type="binding site" evidence="8">
    <location>
        <begin position="120"/>
        <end position="121"/>
    </location>
    <ligand>
        <name>NAD(+)</name>
        <dbReference type="ChEBI" id="CHEBI:57540"/>
    </ligand>
</feature>
<dbReference type="AlphaFoldDB" id="A0A7C5TF29"/>
<evidence type="ECO:0000256" key="7">
    <source>
        <dbReference type="ARBA" id="ARBA00023285"/>
    </source>
</evidence>
<evidence type="ECO:0000259" key="11">
    <source>
        <dbReference type="Pfam" id="PF01761"/>
    </source>
</evidence>
<dbReference type="NCBIfam" id="TIGR01357">
    <property type="entry name" value="aroB"/>
    <property type="match status" value="1"/>
</dbReference>
<feature type="binding site" evidence="8">
    <location>
        <position position="239"/>
    </location>
    <ligand>
        <name>Zn(2+)</name>
        <dbReference type="ChEBI" id="CHEBI:29105"/>
    </ligand>
</feature>
<dbReference type="InterPro" id="IPR050071">
    <property type="entry name" value="Dehydroquinate_synthase"/>
</dbReference>
<feature type="binding site" evidence="8">
    <location>
        <begin position="96"/>
        <end position="100"/>
    </location>
    <ligand>
        <name>NAD(+)</name>
        <dbReference type="ChEBI" id="CHEBI:57540"/>
    </ligand>
</feature>
<dbReference type="InterPro" id="IPR030963">
    <property type="entry name" value="DHQ_synth_fam"/>
</dbReference>
<comment type="caution">
    <text evidence="8">Lacks conserved residue(s) required for the propagation of feature annotation.</text>
</comment>
<accession>A0A7C5TF29</accession>
<dbReference type="PIRSF" id="PIRSF001455">
    <property type="entry name" value="DHQ_synth"/>
    <property type="match status" value="1"/>
</dbReference>
<feature type="binding site" evidence="8">
    <location>
        <position position="255"/>
    </location>
    <ligand>
        <name>Zn(2+)</name>
        <dbReference type="ChEBI" id="CHEBI:29105"/>
    </ligand>
</feature>
<dbReference type="GO" id="GO:0046872">
    <property type="term" value="F:metal ion binding"/>
    <property type="evidence" value="ECO:0007669"/>
    <property type="project" value="UniProtKB-KW"/>
</dbReference>
<comment type="subcellular location">
    <subcellularLocation>
        <location evidence="8">Cytoplasm</location>
    </subcellularLocation>
</comment>
<dbReference type="PANTHER" id="PTHR43622:SF1">
    <property type="entry name" value="3-DEHYDROQUINATE SYNTHASE"/>
    <property type="match status" value="1"/>
</dbReference>